<evidence type="ECO:0000313" key="4">
    <source>
        <dbReference type="Proteomes" id="UP001281761"/>
    </source>
</evidence>
<feature type="compositionally biased region" description="Acidic residues" evidence="2">
    <location>
        <begin position="212"/>
        <end position="223"/>
    </location>
</feature>
<comment type="caution">
    <text evidence="3">The sequence shown here is derived from an EMBL/GenBank/DDBJ whole genome shotgun (WGS) entry which is preliminary data.</text>
</comment>
<dbReference type="Proteomes" id="UP001281761">
    <property type="component" value="Unassembled WGS sequence"/>
</dbReference>
<protein>
    <submittedName>
        <fullName evidence="3">Uncharacterized protein</fullName>
    </submittedName>
</protein>
<evidence type="ECO:0000256" key="2">
    <source>
        <dbReference type="SAM" id="MobiDB-lite"/>
    </source>
</evidence>
<keyword evidence="1" id="KW-0175">Coiled coil</keyword>
<feature type="compositionally biased region" description="Polar residues" evidence="2">
    <location>
        <begin position="167"/>
        <end position="176"/>
    </location>
</feature>
<organism evidence="3 4">
    <name type="scientific">Blattamonas nauphoetae</name>
    <dbReference type="NCBI Taxonomy" id="2049346"/>
    <lineage>
        <taxon>Eukaryota</taxon>
        <taxon>Metamonada</taxon>
        <taxon>Preaxostyla</taxon>
        <taxon>Oxymonadida</taxon>
        <taxon>Blattamonas</taxon>
    </lineage>
</organism>
<gene>
    <name evidence="3" type="ORF">BLNAU_13725</name>
</gene>
<feature type="coiled-coil region" evidence="1">
    <location>
        <begin position="106"/>
        <end position="136"/>
    </location>
</feature>
<name>A0ABQ9XH55_9EUKA</name>
<keyword evidence="4" id="KW-1185">Reference proteome</keyword>
<reference evidence="3 4" key="1">
    <citation type="journal article" date="2022" name="bioRxiv">
        <title>Genomics of Preaxostyla Flagellates Illuminates Evolutionary Transitions and the Path Towards Mitochondrial Loss.</title>
        <authorList>
            <person name="Novak L.V.F."/>
            <person name="Treitli S.C."/>
            <person name="Pyrih J."/>
            <person name="Halakuc P."/>
            <person name="Pipaliya S.V."/>
            <person name="Vacek V."/>
            <person name="Brzon O."/>
            <person name="Soukal P."/>
            <person name="Eme L."/>
            <person name="Dacks J.B."/>
            <person name="Karnkowska A."/>
            <person name="Elias M."/>
            <person name="Hampl V."/>
        </authorList>
    </citation>
    <scope>NUCLEOTIDE SEQUENCE [LARGE SCALE GENOMIC DNA]</scope>
    <source>
        <strain evidence="3">NAU3</strain>
        <tissue evidence="3">Gut</tissue>
    </source>
</reference>
<feature type="region of interest" description="Disordered" evidence="2">
    <location>
        <begin position="167"/>
        <end position="223"/>
    </location>
</feature>
<accession>A0ABQ9XH55</accession>
<sequence>MTTLDFSKTAVRISYANIASDLADSVSLIFGVDSDFCQHTLKNSAEFFDFRFTRDEPRIKSMAERIQGIDEIEDFVSPIVMSALPVIKTNLSAIVNEVETFLNGRTRSHEEALSALKQEEKKIEDDFQLRKQQENQQHKQMIQKLVAKSQPLSKKVIIPRTDSLSETRSIGSFNSRDSVRSEKIHQQANNEIDGDDHIPEDGHLSPKYEFQDGQDDENGDAES</sequence>
<evidence type="ECO:0000313" key="3">
    <source>
        <dbReference type="EMBL" id="KAK2951346.1"/>
    </source>
</evidence>
<evidence type="ECO:0000256" key="1">
    <source>
        <dbReference type="SAM" id="Coils"/>
    </source>
</evidence>
<proteinExistence type="predicted"/>
<feature type="compositionally biased region" description="Basic and acidic residues" evidence="2">
    <location>
        <begin position="195"/>
        <end position="210"/>
    </location>
</feature>
<dbReference type="EMBL" id="JARBJD010000120">
    <property type="protein sequence ID" value="KAK2951346.1"/>
    <property type="molecule type" value="Genomic_DNA"/>
</dbReference>